<dbReference type="Gene3D" id="3.40.50.720">
    <property type="entry name" value="NAD(P)-binding Rossmann-like Domain"/>
    <property type="match status" value="1"/>
</dbReference>
<comment type="subcellular location">
    <subcellularLocation>
        <location evidence="1">Cell membrane</location>
    </subcellularLocation>
</comment>
<comment type="similarity">
    <text evidence="2">Belongs to the bacterial sugar transferase family.</text>
</comment>
<dbReference type="GO" id="GO:0005886">
    <property type="term" value="C:plasma membrane"/>
    <property type="evidence" value="ECO:0007669"/>
    <property type="project" value="UniProtKB-SubCell"/>
</dbReference>
<evidence type="ECO:0000256" key="6">
    <source>
        <dbReference type="ARBA" id="ARBA00022989"/>
    </source>
</evidence>
<evidence type="ECO:0000256" key="7">
    <source>
        <dbReference type="ARBA" id="ARBA00023136"/>
    </source>
</evidence>
<dbReference type="PANTHER" id="PTHR30576:SF4">
    <property type="entry name" value="UNDECAPRENYL-PHOSPHATE GALACTOSE PHOSPHOTRANSFERASE"/>
    <property type="match status" value="1"/>
</dbReference>
<accession>A0A6L5YUH4</accession>
<keyword evidence="3" id="KW-1003">Cell membrane</keyword>
<evidence type="ECO:0000313" key="10">
    <source>
        <dbReference type="EMBL" id="MST75599.1"/>
    </source>
</evidence>
<dbReference type="Proteomes" id="UP000474024">
    <property type="component" value="Unassembled WGS sequence"/>
</dbReference>
<evidence type="ECO:0000256" key="4">
    <source>
        <dbReference type="ARBA" id="ARBA00022679"/>
    </source>
</evidence>
<evidence type="ECO:0000256" key="8">
    <source>
        <dbReference type="SAM" id="Phobius"/>
    </source>
</evidence>
<keyword evidence="4 10" id="KW-0808">Transferase</keyword>
<feature type="domain" description="Bacterial sugar transferase" evidence="9">
    <location>
        <begin position="277"/>
        <end position="455"/>
    </location>
</feature>
<feature type="transmembrane region" description="Helical" evidence="8">
    <location>
        <begin position="79"/>
        <end position="99"/>
    </location>
</feature>
<dbReference type="GO" id="GO:0016780">
    <property type="term" value="F:phosphotransferase activity, for other substituted phosphate groups"/>
    <property type="evidence" value="ECO:0007669"/>
    <property type="project" value="TreeGrafter"/>
</dbReference>
<protein>
    <submittedName>
        <fullName evidence="10">UDP-phosphate galactose phosphotransferase</fullName>
    </submittedName>
</protein>
<feature type="transmembrane region" description="Helical" evidence="8">
    <location>
        <begin position="46"/>
        <end position="67"/>
    </location>
</feature>
<dbReference type="EMBL" id="VUNI01000021">
    <property type="protein sequence ID" value="MST75599.1"/>
    <property type="molecule type" value="Genomic_DNA"/>
</dbReference>
<evidence type="ECO:0000259" key="9">
    <source>
        <dbReference type="Pfam" id="PF02397"/>
    </source>
</evidence>
<evidence type="ECO:0000313" key="11">
    <source>
        <dbReference type="Proteomes" id="UP000474024"/>
    </source>
</evidence>
<reference evidence="10 11" key="1">
    <citation type="submission" date="2019-08" db="EMBL/GenBank/DDBJ databases">
        <title>In-depth cultivation of the pig gut microbiome towards novel bacterial diversity and tailored functional studies.</title>
        <authorList>
            <person name="Wylensek D."/>
            <person name="Hitch T.C.A."/>
            <person name="Clavel T."/>
        </authorList>
    </citation>
    <scope>NUCLEOTIDE SEQUENCE [LARGE SCALE GENOMIC DNA]</scope>
    <source>
        <strain evidence="10 11">MUC/MUC-530-WT-4D</strain>
    </source>
</reference>
<dbReference type="Pfam" id="PF13727">
    <property type="entry name" value="CoA_binding_3"/>
    <property type="match status" value="1"/>
</dbReference>
<feature type="transmembrane region" description="Helical" evidence="8">
    <location>
        <begin position="279"/>
        <end position="305"/>
    </location>
</feature>
<dbReference type="InterPro" id="IPR003362">
    <property type="entry name" value="Bact_transf"/>
</dbReference>
<keyword evidence="7 8" id="KW-0472">Membrane</keyword>
<evidence type="ECO:0000256" key="2">
    <source>
        <dbReference type="ARBA" id="ARBA00006464"/>
    </source>
</evidence>
<comment type="caution">
    <text evidence="10">The sequence shown here is derived from an EMBL/GenBank/DDBJ whole genome shotgun (WGS) entry which is preliminary data.</text>
</comment>
<dbReference type="Pfam" id="PF02397">
    <property type="entry name" value="Bac_transf"/>
    <property type="match status" value="2"/>
</dbReference>
<keyword evidence="5 8" id="KW-0812">Transmembrane</keyword>
<keyword evidence="6 8" id="KW-1133">Transmembrane helix</keyword>
<dbReference type="RefSeq" id="WP_154430565.1">
    <property type="nucleotide sequence ID" value="NZ_VUNI01000021.1"/>
</dbReference>
<proteinExistence type="inferred from homology"/>
<name>A0A6L5YUH4_9FIRM</name>
<feature type="transmembrane region" description="Helical" evidence="8">
    <location>
        <begin position="111"/>
        <end position="129"/>
    </location>
</feature>
<dbReference type="PANTHER" id="PTHR30576">
    <property type="entry name" value="COLANIC BIOSYNTHESIS UDP-GLUCOSE LIPID CARRIER TRANSFERASE"/>
    <property type="match status" value="1"/>
</dbReference>
<evidence type="ECO:0000256" key="5">
    <source>
        <dbReference type="ARBA" id="ARBA00022692"/>
    </source>
</evidence>
<gene>
    <name evidence="10" type="ORF">FYJ75_11315</name>
</gene>
<evidence type="ECO:0000256" key="1">
    <source>
        <dbReference type="ARBA" id="ARBA00004236"/>
    </source>
</evidence>
<feature type="domain" description="Bacterial sugar transferase" evidence="9">
    <location>
        <begin position="512"/>
        <end position="703"/>
    </location>
</feature>
<evidence type="ECO:0000256" key="3">
    <source>
        <dbReference type="ARBA" id="ARBA00022475"/>
    </source>
</evidence>
<sequence>MDSKKWIVRYIELALDVIVMFVAYAVANKIKFGGFRTGILYPEGRYLTLFLIEMAAYGIVSLLFFVNDNLLARNAAQEILALIKMFAYTVALTALFIYFTKSAEYYSREQMIWFFAISFWLVFFVRQWLKRIIMKSYHRSGANEKIMLVTTSDQAERVIKRIKETRNWYFRISSIAILDKNMIGEEINKIEVVADAGNLMELISTSEIDSVFLHVPEYYCFQYKKFINDVRSMGKTIHLNIDEYELHSGSRQLQYLGKFAVVSWIGKYYRLRELVFKRLMDVIGGLIGTVLFVILWPFFALAHWIEGDKGHTIMPIVRVGKNGRRFYMYKFRTMYLDAQERYMVWKMDGSIGKDPRYSKVGRVIKALGIELLPNAWNVLWGDMSIVGAKAPSLPDFIGYSKEQRKGLRLKPGVTGFWRAYYKERGIEALQQECDDYYIEEYSTRLDLQIIGRALLNKFTSKRIYRDHSVDFEDEMAFLADIQADEAPLVYEKDYDEPELQTRKSNPVYAVLKRAFDIVSSLLGMIILSPVFLILAIMVRWEDGGSVFYGHTRVGYHGKKITVYKFRSMKMRVGDLEKILTPEQLEQYKKEFKIDNDPRITRIGNILRKTSLDELPQLFNIFKGDLSVIGPRPIVAKETAIYGRQVAKLLSVKPGLTGYWQAYARNNATYESGERQKMEMYYVDNRSLWLDIKILFRTVISVIKRDGAE</sequence>
<organism evidence="10 11">
    <name type="scientific">Roseburia porci</name>
    <dbReference type="NCBI Taxonomy" id="2605790"/>
    <lineage>
        <taxon>Bacteria</taxon>
        <taxon>Bacillati</taxon>
        <taxon>Bacillota</taxon>
        <taxon>Clostridia</taxon>
        <taxon>Lachnospirales</taxon>
        <taxon>Lachnospiraceae</taxon>
        <taxon>Roseburia</taxon>
    </lineage>
</organism>
<dbReference type="AlphaFoldDB" id="A0A6L5YUH4"/>
<keyword evidence="11" id="KW-1185">Reference proteome</keyword>
<feature type="transmembrane region" description="Helical" evidence="8">
    <location>
        <begin position="7"/>
        <end position="26"/>
    </location>
</feature>